<evidence type="ECO:0000313" key="2">
    <source>
        <dbReference type="EMBL" id="GAA4964221.1"/>
    </source>
</evidence>
<evidence type="ECO:0008006" key="4">
    <source>
        <dbReference type="Google" id="ProtNLM"/>
    </source>
</evidence>
<protein>
    <recommendedName>
        <fullName evidence="4">Secreted protein</fullName>
    </recommendedName>
</protein>
<name>A0ABP9H8W8_9ACTN</name>
<reference evidence="3" key="1">
    <citation type="journal article" date="2019" name="Int. J. Syst. Evol. Microbiol.">
        <title>The Global Catalogue of Microorganisms (GCM) 10K type strain sequencing project: providing services to taxonomists for standard genome sequencing and annotation.</title>
        <authorList>
            <consortium name="The Broad Institute Genomics Platform"/>
            <consortium name="The Broad Institute Genome Sequencing Center for Infectious Disease"/>
            <person name="Wu L."/>
            <person name="Ma J."/>
        </authorList>
    </citation>
    <scope>NUCLEOTIDE SEQUENCE [LARGE SCALE GENOMIC DNA]</scope>
    <source>
        <strain evidence="3">JCM 17986</strain>
    </source>
</reference>
<organism evidence="2 3">
    <name type="scientific">Yinghuangia aomiensis</name>
    <dbReference type="NCBI Taxonomy" id="676205"/>
    <lineage>
        <taxon>Bacteria</taxon>
        <taxon>Bacillati</taxon>
        <taxon>Actinomycetota</taxon>
        <taxon>Actinomycetes</taxon>
        <taxon>Kitasatosporales</taxon>
        <taxon>Streptomycetaceae</taxon>
        <taxon>Yinghuangia</taxon>
    </lineage>
</organism>
<sequence>MHMRTGVKALAVAAGVAAALAATTSTASASAGEARTAAQSWYTCSDPVALTDGGSTAVSCISSDGVGNLSGLSVMHFNSANPAGWTACQLNSTLFRVNSDGTETALSSAPMTDCLDAAHTKADLGAALPWAAITASGNYRVRLGIAGSYNGTAVLGYAGSSPVVYVGV</sequence>
<accession>A0ABP9H8W8</accession>
<evidence type="ECO:0000313" key="3">
    <source>
        <dbReference type="Proteomes" id="UP001500466"/>
    </source>
</evidence>
<keyword evidence="1" id="KW-0732">Signal</keyword>
<dbReference type="EMBL" id="BAABHS010000009">
    <property type="protein sequence ID" value="GAA4964221.1"/>
    <property type="molecule type" value="Genomic_DNA"/>
</dbReference>
<feature type="chain" id="PRO_5045982513" description="Secreted protein" evidence="1">
    <location>
        <begin position="30"/>
        <end position="168"/>
    </location>
</feature>
<feature type="signal peptide" evidence="1">
    <location>
        <begin position="1"/>
        <end position="29"/>
    </location>
</feature>
<comment type="caution">
    <text evidence="2">The sequence shown here is derived from an EMBL/GenBank/DDBJ whole genome shotgun (WGS) entry which is preliminary data.</text>
</comment>
<keyword evidence="3" id="KW-1185">Reference proteome</keyword>
<evidence type="ECO:0000256" key="1">
    <source>
        <dbReference type="SAM" id="SignalP"/>
    </source>
</evidence>
<gene>
    <name evidence="2" type="ORF">GCM10023205_30340</name>
</gene>
<proteinExistence type="predicted"/>
<dbReference type="Proteomes" id="UP001500466">
    <property type="component" value="Unassembled WGS sequence"/>
</dbReference>